<name>A0AAV8RD24_ENSVE</name>
<dbReference type="Proteomes" id="UP001222027">
    <property type="component" value="Unassembled WGS sequence"/>
</dbReference>
<proteinExistence type="predicted"/>
<evidence type="ECO:0000313" key="1">
    <source>
        <dbReference type="EMBL" id="KAJ8494248.1"/>
    </source>
</evidence>
<dbReference type="AlphaFoldDB" id="A0AAV8RD24"/>
<comment type="caution">
    <text evidence="1">The sequence shown here is derived from an EMBL/GenBank/DDBJ whole genome shotgun (WGS) entry which is preliminary data.</text>
</comment>
<accession>A0AAV8RD24</accession>
<gene>
    <name evidence="1" type="ORF">OPV22_015969</name>
</gene>
<dbReference type="EMBL" id="JAQQAF010000004">
    <property type="protein sequence ID" value="KAJ8494248.1"/>
    <property type="molecule type" value="Genomic_DNA"/>
</dbReference>
<evidence type="ECO:0000313" key="2">
    <source>
        <dbReference type="Proteomes" id="UP001222027"/>
    </source>
</evidence>
<sequence>MVFVRKRNPGLLVAGGGGNPSGSVVPPQTRMPCRQLVARPGQVAGPARGSTAPLTPTAVRDKLGPSGTASIERRVDLPICYFEAAIRGYRCVRTGSSSSLFDLLFAKGLKVTSLVFRSGTEPIGKPLRRREFRESEDNMKGAGAAIFHHCNL</sequence>
<organism evidence="1 2">
    <name type="scientific">Ensete ventricosum</name>
    <name type="common">Abyssinian banana</name>
    <name type="synonym">Musa ensete</name>
    <dbReference type="NCBI Taxonomy" id="4639"/>
    <lineage>
        <taxon>Eukaryota</taxon>
        <taxon>Viridiplantae</taxon>
        <taxon>Streptophyta</taxon>
        <taxon>Embryophyta</taxon>
        <taxon>Tracheophyta</taxon>
        <taxon>Spermatophyta</taxon>
        <taxon>Magnoliopsida</taxon>
        <taxon>Liliopsida</taxon>
        <taxon>Zingiberales</taxon>
        <taxon>Musaceae</taxon>
        <taxon>Ensete</taxon>
    </lineage>
</organism>
<reference evidence="1 2" key="1">
    <citation type="submission" date="2022-12" db="EMBL/GenBank/DDBJ databases">
        <title>Chromosome-scale assembly of the Ensete ventricosum genome.</title>
        <authorList>
            <person name="Dussert Y."/>
            <person name="Stocks J."/>
            <person name="Wendawek A."/>
            <person name="Woldeyes F."/>
            <person name="Nichols R.A."/>
            <person name="Borrell J.S."/>
        </authorList>
    </citation>
    <scope>NUCLEOTIDE SEQUENCE [LARGE SCALE GENOMIC DNA]</scope>
    <source>
        <strain evidence="2">cv. Maze</strain>
        <tissue evidence="1">Seeds</tissue>
    </source>
</reference>
<keyword evidence="2" id="KW-1185">Reference proteome</keyword>
<protein>
    <submittedName>
        <fullName evidence="1">Uncharacterized protein</fullName>
    </submittedName>
</protein>